<reference evidence="3" key="1">
    <citation type="submission" date="2018-05" db="EMBL/GenBank/DDBJ databases">
        <title>Genome Comparison of Lactic Acid Bacteria Isolated from non-Wheat Sourdough.</title>
        <authorList>
            <person name="Rice T."/>
            <person name="Axel C."/>
            <person name="Lynch K.M."/>
            <person name="Benz C."/>
            <person name="Arendt E.K."/>
            <person name="Coffey A."/>
        </authorList>
    </citation>
    <scope>NUCLEOTIDE SEQUENCE</scope>
    <source>
        <strain evidence="3">TR055</strain>
    </source>
</reference>
<evidence type="ECO:0000259" key="2">
    <source>
        <dbReference type="PROSITE" id="PS50937"/>
    </source>
</evidence>
<dbReference type="EMBL" id="QFDK01000009">
    <property type="protein sequence ID" value="TOZ03380.1"/>
    <property type="molecule type" value="Genomic_DNA"/>
</dbReference>
<dbReference type="InterPro" id="IPR009061">
    <property type="entry name" value="DNA-bd_dom_put_sf"/>
</dbReference>
<keyword evidence="1" id="KW-0238">DNA-binding</keyword>
<dbReference type="RefSeq" id="WP_097546170.1">
    <property type="nucleotide sequence ID" value="NZ_BEWS01000003.1"/>
</dbReference>
<organism evidence="3 4">
    <name type="scientific">Levilactobacillus brevis</name>
    <name type="common">Lactobacillus brevis</name>
    <dbReference type="NCBI Taxonomy" id="1580"/>
    <lineage>
        <taxon>Bacteria</taxon>
        <taxon>Bacillati</taxon>
        <taxon>Bacillota</taxon>
        <taxon>Bacilli</taxon>
        <taxon>Lactobacillales</taxon>
        <taxon>Lactobacillaceae</taxon>
        <taxon>Levilactobacillus</taxon>
    </lineage>
</organism>
<protein>
    <submittedName>
        <fullName evidence="3">MerR family transcriptional regulator</fullName>
    </submittedName>
</protein>
<evidence type="ECO:0000313" key="4">
    <source>
        <dbReference type="Proteomes" id="UP000785759"/>
    </source>
</evidence>
<dbReference type="PANTHER" id="PTHR30204">
    <property type="entry name" value="REDOX-CYCLING DRUG-SENSING TRANSCRIPTIONAL ACTIVATOR SOXR"/>
    <property type="match status" value="1"/>
</dbReference>
<accession>A0AAJ5FJH2</accession>
<name>A0AAJ5FJH2_LEVBR</name>
<dbReference type="AlphaFoldDB" id="A0AAJ5FJH2"/>
<dbReference type="PRINTS" id="PR00040">
    <property type="entry name" value="HTHMERR"/>
</dbReference>
<dbReference type="SUPFAM" id="SSF46955">
    <property type="entry name" value="Putative DNA-binding domain"/>
    <property type="match status" value="1"/>
</dbReference>
<dbReference type="CDD" id="cd01109">
    <property type="entry name" value="HTH_YyaN"/>
    <property type="match status" value="1"/>
</dbReference>
<dbReference type="Pfam" id="PF13411">
    <property type="entry name" value="MerR_1"/>
    <property type="match status" value="1"/>
</dbReference>
<dbReference type="GO" id="GO:0003700">
    <property type="term" value="F:DNA-binding transcription factor activity"/>
    <property type="evidence" value="ECO:0007669"/>
    <property type="project" value="InterPro"/>
</dbReference>
<dbReference type="PROSITE" id="PS50937">
    <property type="entry name" value="HTH_MERR_2"/>
    <property type="match status" value="1"/>
</dbReference>
<sequence length="151" mass="16846">MTYTIKQVADKTGLSIYTLRFYDKQGLLPFVARNQSGYRAFTEGDLHLLHTITCLKNTGMTIADIRQYIGYVMQGPTSVPQRQRLLHAHREAILARLALIQDNLKEIDFKLNIYDAPNATDLVAQEQAAAQAEKVANGLPNPYLAANIPTS</sequence>
<dbReference type="SMART" id="SM00422">
    <property type="entry name" value="HTH_MERR"/>
    <property type="match status" value="1"/>
</dbReference>
<evidence type="ECO:0000256" key="1">
    <source>
        <dbReference type="ARBA" id="ARBA00023125"/>
    </source>
</evidence>
<gene>
    <name evidence="3" type="ORF">DIS17_08910</name>
</gene>
<dbReference type="PANTHER" id="PTHR30204:SF82">
    <property type="entry name" value="TRANSCRIPTIONAL REGULATOR, MERR FAMILY"/>
    <property type="match status" value="1"/>
</dbReference>
<feature type="domain" description="HTH merR-type" evidence="2">
    <location>
        <begin position="2"/>
        <end position="71"/>
    </location>
</feature>
<dbReference type="InterPro" id="IPR047057">
    <property type="entry name" value="MerR_fam"/>
</dbReference>
<dbReference type="Gene3D" id="1.10.1660.10">
    <property type="match status" value="1"/>
</dbReference>
<dbReference type="InterPro" id="IPR000551">
    <property type="entry name" value="MerR-type_HTH_dom"/>
</dbReference>
<proteinExistence type="predicted"/>
<dbReference type="GO" id="GO:0003677">
    <property type="term" value="F:DNA binding"/>
    <property type="evidence" value="ECO:0007669"/>
    <property type="project" value="UniProtKB-KW"/>
</dbReference>
<dbReference type="Proteomes" id="UP000785759">
    <property type="component" value="Unassembled WGS sequence"/>
</dbReference>
<comment type="caution">
    <text evidence="3">The sequence shown here is derived from an EMBL/GenBank/DDBJ whole genome shotgun (WGS) entry which is preliminary data.</text>
</comment>
<evidence type="ECO:0000313" key="3">
    <source>
        <dbReference type="EMBL" id="TOZ03380.1"/>
    </source>
</evidence>